<evidence type="ECO:0000313" key="2">
    <source>
        <dbReference type="Proteomes" id="UP001548189"/>
    </source>
</evidence>
<dbReference type="InterPro" id="IPR030923">
    <property type="entry name" value="LptG"/>
</dbReference>
<dbReference type="PANTHER" id="PTHR33529:SF2">
    <property type="entry name" value="LIPOPOLYSACCHARIDE EXPORT SYSTEM PERMEASE PROTEIN LPTG"/>
    <property type="match status" value="1"/>
</dbReference>
<dbReference type="Proteomes" id="UP001548189">
    <property type="component" value="Unassembled WGS sequence"/>
</dbReference>
<organism evidence="1 2">
    <name type="scientific">Aliikangiella maris</name>
    <dbReference type="NCBI Taxonomy" id="3162458"/>
    <lineage>
        <taxon>Bacteria</taxon>
        <taxon>Pseudomonadati</taxon>
        <taxon>Pseudomonadota</taxon>
        <taxon>Gammaproteobacteria</taxon>
        <taxon>Oceanospirillales</taxon>
        <taxon>Pleioneaceae</taxon>
        <taxon>Aliikangiella</taxon>
    </lineage>
</organism>
<proteinExistence type="predicted"/>
<gene>
    <name evidence="1" type="primary">lptG</name>
    <name evidence="1" type="ORF">ABVT43_00075</name>
</gene>
<name>A0ABV2BNK2_9GAMM</name>
<dbReference type="EMBL" id="JBEVCJ010000001">
    <property type="protein sequence ID" value="MET1253513.1"/>
    <property type="molecule type" value="Genomic_DNA"/>
</dbReference>
<dbReference type="NCBIfam" id="TIGR04408">
    <property type="entry name" value="LptG_lptG"/>
    <property type="match status" value="1"/>
</dbReference>
<keyword evidence="2" id="KW-1185">Reference proteome</keyword>
<dbReference type="PANTHER" id="PTHR33529">
    <property type="entry name" value="SLR0882 PROTEIN-RELATED"/>
    <property type="match status" value="1"/>
</dbReference>
<reference evidence="1 2" key="1">
    <citation type="submission" date="2024-06" db="EMBL/GenBank/DDBJ databases">
        <authorList>
            <person name="Li F."/>
        </authorList>
    </citation>
    <scope>NUCLEOTIDE SEQUENCE [LARGE SCALE GENOMIC DNA]</scope>
    <source>
        <strain evidence="1 2">GXAS 311</strain>
    </source>
</reference>
<accession>A0ABV2BNK2</accession>
<evidence type="ECO:0000313" key="1">
    <source>
        <dbReference type="EMBL" id="MET1253513.1"/>
    </source>
</evidence>
<comment type="caution">
    <text evidence="1">The sequence shown here is derived from an EMBL/GenBank/DDBJ whole genome shotgun (WGS) entry which is preliminary data.</text>
</comment>
<sequence>MKFKIIDWYIIRQVVVSSLFILVLLLMLRSLFSLIDELADIEAGRYQIADALLFIGLMLPARLLEFFPMSVLIGALFSLGNLAANSELTAMRAAGITTWKIAASAIKGSIILMIAAIIIGEWIAPIATKSAQQLKTSAISEGEVSVSSSGIWAKHENQIIHIGQVDAKGQISDVMIFEMNEGYQLQRIIQAQQANRQENNWLLKEVVETRFFAKHIETRQITSTVWEKPLKRKQLETLVVEPESLNFVGLIRYIDYLSRNKMQTEAFELAAWGKLMQPLALAVMMFLAASFVFGPMRNVSMGARILGGVMVGFGFHLTNQTFGPASLVFNLPPLFGAVSPLLIFALVGFYLMKRNH</sequence>
<dbReference type="Pfam" id="PF03739">
    <property type="entry name" value="LptF_LptG"/>
    <property type="match status" value="1"/>
</dbReference>
<protein>
    <submittedName>
        <fullName evidence="1">LPS export ABC transporter permease LptG</fullName>
    </submittedName>
</protein>
<dbReference type="InterPro" id="IPR005495">
    <property type="entry name" value="LptG/LptF_permease"/>
</dbReference>